<dbReference type="PANTHER" id="PTHR43537:SF24">
    <property type="entry name" value="GLUCONATE OPERON TRANSCRIPTIONAL REPRESSOR"/>
    <property type="match status" value="1"/>
</dbReference>
<reference evidence="5 6" key="1">
    <citation type="submission" date="2018-08" db="EMBL/GenBank/DDBJ databases">
        <title>Altererythrobacter sp.Ery1 and Ery12, the genome sequencing of novel strains in genus Alterythrobacter.</title>
        <authorList>
            <person name="Cheng H."/>
            <person name="Wu Y.-H."/>
            <person name="Fang C."/>
            <person name="Xu X.-W."/>
        </authorList>
    </citation>
    <scope>NUCLEOTIDE SEQUENCE [LARGE SCALE GENOMIC DNA]</scope>
    <source>
        <strain evidence="5 6">Ery1</strain>
    </source>
</reference>
<evidence type="ECO:0000256" key="2">
    <source>
        <dbReference type="ARBA" id="ARBA00023125"/>
    </source>
</evidence>
<dbReference type="GO" id="GO:0003677">
    <property type="term" value="F:DNA binding"/>
    <property type="evidence" value="ECO:0007669"/>
    <property type="project" value="UniProtKB-KW"/>
</dbReference>
<evidence type="ECO:0000313" key="6">
    <source>
        <dbReference type="Proteomes" id="UP000285092"/>
    </source>
</evidence>
<dbReference type="GO" id="GO:0003700">
    <property type="term" value="F:DNA-binding transcription factor activity"/>
    <property type="evidence" value="ECO:0007669"/>
    <property type="project" value="InterPro"/>
</dbReference>
<evidence type="ECO:0000256" key="3">
    <source>
        <dbReference type="ARBA" id="ARBA00023163"/>
    </source>
</evidence>
<sequence length="197" mass="22070">MSPAHVLEPTYQRLKRALMEGTWANGAKLEAMRLADDFGVSMTPVRDSLNQLVGEGLVDLTPGDGFRVPVLTEQGLRDVLRVNAVLLETASDEVWRIPNARDLEDWPDDYAGRMAAVFLVLAAGSGNRCLAVLIDRISDRLHRVRIHEPDVLPDAAEILAEIEASLRGSRNERLRALRRYHRRCEERVPQLVSRLSG</sequence>
<keyword evidence="3" id="KW-0804">Transcription</keyword>
<dbReference type="SUPFAM" id="SSF46785">
    <property type="entry name" value="Winged helix' DNA-binding domain"/>
    <property type="match status" value="1"/>
</dbReference>
<dbReference type="EMBL" id="QXFK01000011">
    <property type="protein sequence ID" value="RIV80243.1"/>
    <property type="molecule type" value="Genomic_DNA"/>
</dbReference>
<dbReference type="Pfam" id="PF00392">
    <property type="entry name" value="GntR"/>
    <property type="match status" value="1"/>
</dbReference>
<dbReference type="InterPro" id="IPR036388">
    <property type="entry name" value="WH-like_DNA-bd_sf"/>
</dbReference>
<dbReference type="PANTHER" id="PTHR43537">
    <property type="entry name" value="TRANSCRIPTIONAL REGULATOR, GNTR FAMILY"/>
    <property type="match status" value="1"/>
</dbReference>
<proteinExistence type="predicted"/>
<evidence type="ECO:0000313" key="5">
    <source>
        <dbReference type="EMBL" id="RIV80243.1"/>
    </source>
</evidence>
<gene>
    <name evidence="5" type="ORF">D2V04_02815</name>
</gene>
<dbReference type="SMART" id="SM00345">
    <property type="entry name" value="HTH_GNTR"/>
    <property type="match status" value="1"/>
</dbReference>
<dbReference type="Proteomes" id="UP000285092">
    <property type="component" value="Unassembled WGS sequence"/>
</dbReference>
<accession>A0A418NL62</accession>
<dbReference type="RefSeq" id="WP_066558410.1">
    <property type="nucleotide sequence ID" value="NZ_QXFK01000011.1"/>
</dbReference>
<keyword evidence="6" id="KW-1185">Reference proteome</keyword>
<keyword evidence="2" id="KW-0238">DNA-binding</keyword>
<comment type="caution">
    <text evidence="5">The sequence shown here is derived from an EMBL/GenBank/DDBJ whole genome shotgun (WGS) entry which is preliminary data.</text>
</comment>
<dbReference type="PROSITE" id="PS50949">
    <property type="entry name" value="HTH_GNTR"/>
    <property type="match status" value="1"/>
</dbReference>
<name>A0A418NL62_9SPHN</name>
<dbReference type="InterPro" id="IPR000524">
    <property type="entry name" value="Tscrpt_reg_HTH_GntR"/>
</dbReference>
<dbReference type="InterPro" id="IPR036390">
    <property type="entry name" value="WH_DNA-bd_sf"/>
</dbReference>
<evidence type="ECO:0000256" key="1">
    <source>
        <dbReference type="ARBA" id="ARBA00023015"/>
    </source>
</evidence>
<dbReference type="AlphaFoldDB" id="A0A418NL62"/>
<evidence type="ECO:0000259" key="4">
    <source>
        <dbReference type="PROSITE" id="PS50949"/>
    </source>
</evidence>
<organism evidence="5 6">
    <name type="scientific">Pelagerythrobacter aerophilus</name>
    <dbReference type="NCBI Taxonomy" id="2306995"/>
    <lineage>
        <taxon>Bacteria</taxon>
        <taxon>Pseudomonadati</taxon>
        <taxon>Pseudomonadota</taxon>
        <taxon>Alphaproteobacteria</taxon>
        <taxon>Sphingomonadales</taxon>
        <taxon>Erythrobacteraceae</taxon>
        <taxon>Pelagerythrobacter</taxon>
    </lineage>
</organism>
<dbReference type="Gene3D" id="1.10.10.10">
    <property type="entry name" value="Winged helix-like DNA-binding domain superfamily/Winged helix DNA-binding domain"/>
    <property type="match status" value="1"/>
</dbReference>
<protein>
    <submittedName>
        <fullName evidence="5">GntR family transcriptional regulator</fullName>
    </submittedName>
</protein>
<feature type="domain" description="HTH gntR-type" evidence="4">
    <location>
        <begin position="4"/>
        <end position="71"/>
    </location>
</feature>
<keyword evidence="1" id="KW-0805">Transcription regulation</keyword>